<evidence type="ECO:0000256" key="7">
    <source>
        <dbReference type="ARBA" id="ARBA00023136"/>
    </source>
</evidence>
<comment type="subcellular location">
    <subcellularLocation>
        <location evidence="1">Membrane</location>
        <topology evidence="1">Multi-pass membrane protein</topology>
    </subcellularLocation>
</comment>
<name>A0ABY7C7X7_9BASI</name>
<protein>
    <recommendedName>
        <fullName evidence="9">Wax synthase domain-containing protein</fullName>
    </recommendedName>
</protein>
<evidence type="ECO:0000256" key="2">
    <source>
        <dbReference type="ARBA" id="ARBA00005179"/>
    </source>
</evidence>
<accession>A0ABY7C7X7</accession>
<feature type="domain" description="Wax synthase" evidence="9">
    <location>
        <begin position="313"/>
        <end position="400"/>
    </location>
</feature>
<evidence type="ECO:0000256" key="8">
    <source>
        <dbReference type="SAM" id="MobiDB-lite"/>
    </source>
</evidence>
<dbReference type="RefSeq" id="XP_053016543.1">
    <property type="nucleotide sequence ID" value="XM_053165342.1"/>
</dbReference>
<feature type="compositionally biased region" description="Basic and acidic residues" evidence="8">
    <location>
        <begin position="125"/>
        <end position="135"/>
    </location>
</feature>
<evidence type="ECO:0000256" key="3">
    <source>
        <dbReference type="ARBA" id="ARBA00007282"/>
    </source>
</evidence>
<evidence type="ECO:0000313" key="10">
    <source>
        <dbReference type="EMBL" id="WAQ80988.1"/>
    </source>
</evidence>
<dbReference type="EMBL" id="CP110421">
    <property type="protein sequence ID" value="WAQ80988.1"/>
    <property type="molecule type" value="Genomic_DNA"/>
</dbReference>
<comment type="pathway">
    <text evidence="2">Secondary metabolite biosynthesis.</text>
</comment>
<feature type="region of interest" description="Disordered" evidence="8">
    <location>
        <begin position="122"/>
        <end position="147"/>
    </location>
</feature>
<gene>
    <name evidence="10" type="ORF">PtA15_1A326</name>
</gene>
<dbReference type="GeneID" id="77806237"/>
<proteinExistence type="inferred from homology"/>
<evidence type="ECO:0000256" key="1">
    <source>
        <dbReference type="ARBA" id="ARBA00004141"/>
    </source>
</evidence>
<dbReference type="InterPro" id="IPR032805">
    <property type="entry name" value="Wax_synthase_dom"/>
</dbReference>
<sequence>MATLLGSFTQSQLFNFACVPLLLLQCSLLHPAYEADPSARVIRSVLLPVIIGLAISTQSRKLFLPLEEYLHVNYGLVAVPTFHICCLAVQFAFHRGPALKASVAESEKRETVPKEVQADPATIHKTTEGSLEHRHTGNTGRRQLNPYVNLNQTQTTKLKDDPHSDNSPTVAELIKFSVGIVASPRGLAYTWAPPARCLSRASRKPIGQFIREQLVDSAKKHTMFLVTCAYLLPAINHPEGPSGWISETFGLQRSRALEVVVNQLTAAIFTFSAICAFNILGAVLNGAELLFITIARVILPEDLRPEPFDTSLYPPLFNRLGSRDNLSEFWGQGWQCVFRRDFVSCGGLPMAKLGRLFFGPGSEPLFMLMGSMLLSGIFHEWGIFTITKPDLGFSTTKFFVIQGVGIVLERTLNVRKVLGGRTMRPLRYVLTYFWLSYWSVDMFGILYDRGLGRSGIIDPDFRKWYWFQYFLPFGPFLPRGLLNWMKVHDG</sequence>
<keyword evidence="4" id="KW-0808">Transferase</keyword>
<keyword evidence="5" id="KW-0812">Transmembrane</keyword>
<keyword evidence="11" id="KW-1185">Reference proteome</keyword>
<dbReference type="PANTHER" id="PTHR31595:SF57">
    <property type="entry name" value="OS04G0481900 PROTEIN"/>
    <property type="match status" value="1"/>
</dbReference>
<feature type="compositionally biased region" description="Polar residues" evidence="8">
    <location>
        <begin position="137"/>
        <end position="147"/>
    </location>
</feature>
<dbReference type="PANTHER" id="PTHR31595">
    <property type="entry name" value="LONG-CHAIN-ALCOHOL O-FATTY-ACYLTRANSFERASE 3-RELATED"/>
    <property type="match status" value="1"/>
</dbReference>
<dbReference type="Proteomes" id="UP001164743">
    <property type="component" value="Chromosome 1A"/>
</dbReference>
<comment type="similarity">
    <text evidence="3">Belongs to the wax synthase family.</text>
</comment>
<dbReference type="InterPro" id="IPR044851">
    <property type="entry name" value="Wax_synthase"/>
</dbReference>
<evidence type="ECO:0000256" key="6">
    <source>
        <dbReference type="ARBA" id="ARBA00022989"/>
    </source>
</evidence>
<evidence type="ECO:0000256" key="4">
    <source>
        <dbReference type="ARBA" id="ARBA00022679"/>
    </source>
</evidence>
<dbReference type="Pfam" id="PF13813">
    <property type="entry name" value="MBOAT_2"/>
    <property type="match status" value="1"/>
</dbReference>
<keyword evidence="7" id="KW-0472">Membrane</keyword>
<reference evidence="10" key="1">
    <citation type="submission" date="2022-10" db="EMBL/GenBank/DDBJ databases">
        <title>Puccinia triticina Genome sequencing and assembly.</title>
        <authorList>
            <person name="Li C."/>
        </authorList>
    </citation>
    <scope>NUCLEOTIDE SEQUENCE</scope>
    <source>
        <strain evidence="10">Pt15</strain>
    </source>
</reference>
<evidence type="ECO:0000256" key="5">
    <source>
        <dbReference type="ARBA" id="ARBA00022692"/>
    </source>
</evidence>
<keyword evidence="6" id="KW-1133">Transmembrane helix</keyword>
<evidence type="ECO:0000313" key="11">
    <source>
        <dbReference type="Proteomes" id="UP001164743"/>
    </source>
</evidence>
<evidence type="ECO:0000259" key="9">
    <source>
        <dbReference type="Pfam" id="PF13813"/>
    </source>
</evidence>
<organism evidence="10 11">
    <name type="scientific">Puccinia triticina</name>
    <dbReference type="NCBI Taxonomy" id="208348"/>
    <lineage>
        <taxon>Eukaryota</taxon>
        <taxon>Fungi</taxon>
        <taxon>Dikarya</taxon>
        <taxon>Basidiomycota</taxon>
        <taxon>Pucciniomycotina</taxon>
        <taxon>Pucciniomycetes</taxon>
        <taxon>Pucciniales</taxon>
        <taxon>Pucciniaceae</taxon>
        <taxon>Puccinia</taxon>
    </lineage>
</organism>